<evidence type="ECO:0000313" key="1">
    <source>
        <dbReference type="EMBL" id="PCH34991.1"/>
    </source>
</evidence>
<reference evidence="1 2" key="1">
    <citation type="journal article" date="2012" name="Science">
        <title>The Paleozoic origin of enzymatic lignin decomposition reconstructed from 31 fungal genomes.</title>
        <authorList>
            <person name="Floudas D."/>
            <person name="Binder M."/>
            <person name="Riley R."/>
            <person name="Barry K."/>
            <person name="Blanchette R.A."/>
            <person name="Henrissat B."/>
            <person name="Martinez A.T."/>
            <person name="Otillar R."/>
            <person name="Spatafora J.W."/>
            <person name="Yadav J.S."/>
            <person name="Aerts A."/>
            <person name="Benoit I."/>
            <person name="Boyd A."/>
            <person name="Carlson A."/>
            <person name="Copeland A."/>
            <person name="Coutinho P.M."/>
            <person name="de Vries R.P."/>
            <person name="Ferreira P."/>
            <person name="Findley K."/>
            <person name="Foster B."/>
            <person name="Gaskell J."/>
            <person name="Glotzer D."/>
            <person name="Gorecki P."/>
            <person name="Heitman J."/>
            <person name="Hesse C."/>
            <person name="Hori C."/>
            <person name="Igarashi K."/>
            <person name="Jurgens J.A."/>
            <person name="Kallen N."/>
            <person name="Kersten P."/>
            <person name="Kohler A."/>
            <person name="Kuees U."/>
            <person name="Kumar T.K.A."/>
            <person name="Kuo A."/>
            <person name="LaButti K."/>
            <person name="Larrondo L.F."/>
            <person name="Lindquist E."/>
            <person name="Ling A."/>
            <person name="Lombard V."/>
            <person name="Lucas S."/>
            <person name="Lundell T."/>
            <person name="Martin R."/>
            <person name="McLaughlin D.J."/>
            <person name="Morgenstern I."/>
            <person name="Morin E."/>
            <person name="Murat C."/>
            <person name="Nagy L.G."/>
            <person name="Nolan M."/>
            <person name="Ohm R.A."/>
            <person name="Patyshakuliyeva A."/>
            <person name="Rokas A."/>
            <person name="Ruiz-Duenas F.J."/>
            <person name="Sabat G."/>
            <person name="Salamov A."/>
            <person name="Samejima M."/>
            <person name="Schmutz J."/>
            <person name="Slot J.C."/>
            <person name="St John F."/>
            <person name="Stenlid J."/>
            <person name="Sun H."/>
            <person name="Sun S."/>
            <person name="Syed K."/>
            <person name="Tsang A."/>
            <person name="Wiebenga A."/>
            <person name="Young D."/>
            <person name="Pisabarro A."/>
            <person name="Eastwood D.C."/>
            <person name="Martin F."/>
            <person name="Cullen D."/>
            <person name="Grigoriev I.V."/>
            <person name="Hibbett D.S."/>
        </authorList>
    </citation>
    <scope>NUCLEOTIDE SEQUENCE [LARGE SCALE GENOMIC DNA]</scope>
    <source>
        <strain evidence="1 2">MD-104</strain>
    </source>
</reference>
<name>A0A2H3IZ38_WOLCO</name>
<accession>A0A2H3IZ38</accession>
<keyword evidence="2" id="KW-1185">Reference proteome</keyword>
<gene>
    <name evidence="1" type="ORF">WOLCODRAFT_19702</name>
</gene>
<dbReference type="Proteomes" id="UP000218811">
    <property type="component" value="Unassembled WGS sequence"/>
</dbReference>
<organism evidence="1 2">
    <name type="scientific">Wolfiporia cocos (strain MD-104)</name>
    <name type="common">Brown rot fungus</name>
    <dbReference type="NCBI Taxonomy" id="742152"/>
    <lineage>
        <taxon>Eukaryota</taxon>
        <taxon>Fungi</taxon>
        <taxon>Dikarya</taxon>
        <taxon>Basidiomycota</taxon>
        <taxon>Agaricomycotina</taxon>
        <taxon>Agaricomycetes</taxon>
        <taxon>Polyporales</taxon>
        <taxon>Phaeolaceae</taxon>
        <taxon>Wolfiporia</taxon>
    </lineage>
</organism>
<sequence length="140" mass="15177">MNARCGFVLSPAWNPVSLYISTSGRIIAIANNTPMYPNSTPDIDLYEAAIMRDGGDGKANPLVIRDSRSWIRLESSASVLSRIYGEHGWAIISARPVEPYFDLLILNSSNGAIDNCSALLRLPEYWSAQGVAAVVAADHP</sequence>
<proteinExistence type="predicted"/>
<evidence type="ECO:0000313" key="2">
    <source>
        <dbReference type="Proteomes" id="UP000218811"/>
    </source>
</evidence>
<dbReference type="AlphaFoldDB" id="A0A2H3IZ38"/>
<protein>
    <submittedName>
        <fullName evidence="1">Uncharacterized protein</fullName>
    </submittedName>
</protein>
<dbReference type="EMBL" id="KB467843">
    <property type="protein sequence ID" value="PCH34991.1"/>
    <property type="molecule type" value="Genomic_DNA"/>
</dbReference>